<dbReference type="SUPFAM" id="SSF48726">
    <property type="entry name" value="Immunoglobulin"/>
    <property type="match status" value="1"/>
</dbReference>
<dbReference type="PANTHER" id="PTHR46312:SF2">
    <property type="entry name" value="NUCLEOTIDE-BINDING OLIGOMERIZATION DOMAIN-CONTAINING PROTEIN 2-LIKE"/>
    <property type="match status" value="1"/>
</dbReference>
<feature type="domain" description="NACHT" evidence="2">
    <location>
        <begin position="1400"/>
        <end position="1523"/>
    </location>
</feature>
<evidence type="ECO:0000259" key="2">
    <source>
        <dbReference type="PROSITE" id="PS50837"/>
    </source>
</evidence>
<keyword evidence="1" id="KW-1133">Transmembrane helix</keyword>
<organism evidence="3 4">
    <name type="scientific">Holothuria leucospilota</name>
    <name type="common">Black long sea cucumber</name>
    <name type="synonym">Mertensiothuria leucospilota</name>
    <dbReference type="NCBI Taxonomy" id="206669"/>
    <lineage>
        <taxon>Eukaryota</taxon>
        <taxon>Metazoa</taxon>
        <taxon>Echinodermata</taxon>
        <taxon>Eleutherozoa</taxon>
        <taxon>Echinozoa</taxon>
        <taxon>Holothuroidea</taxon>
        <taxon>Aspidochirotacea</taxon>
        <taxon>Aspidochirotida</taxon>
        <taxon>Holothuriidae</taxon>
        <taxon>Holothuria</taxon>
    </lineage>
</organism>
<dbReference type="Proteomes" id="UP001152320">
    <property type="component" value="Chromosome 1"/>
</dbReference>
<dbReference type="PROSITE" id="PS50837">
    <property type="entry name" value="NACHT"/>
    <property type="match status" value="2"/>
</dbReference>
<dbReference type="SUPFAM" id="SSF52540">
    <property type="entry name" value="P-loop containing nucleoside triphosphate hydrolases"/>
    <property type="match status" value="2"/>
</dbReference>
<dbReference type="InterPro" id="IPR007111">
    <property type="entry name" value="NACHT_NTPase"/>
</dbReference>
<accession>A0A9Q1CQA6</accession>
<reference evidence="3" key="1">
    <citation type="submission" date="2021-10" db="EMBL/GenBank/DDBJ databases">
        <title>Tropical sea cucumber genome reveals ecological adaptation and Cuvierian tubules defense mechanism.</title>
        <authorList>
            <person name="Chen T."/>
        </authorList>
    </citation>
    <scope>NUCLEOTIDE SEQUENCE</scope>
    <source>
        <strain evidence="3">Nanhai2018</strain>
        <tissue evidence="3">Muscle</tissue>
    </source>
</reference>
<proteinExistence type="predicted"/>
<keyword evidence="1" id="KW-0812">Transmembrane</keyword>
<comment type="caution">
    <text evidence="3">The sequence shown here is derived from an EMBL/GenBank/DDBJ whole genome shotgun (WGS) entry which is preliminary data.</text>
</comment>
<dbReference type="EMBL" id="JAIZAY010000001">
    <property type="protein sequence ID" value="KAJ8049597.1"/>
    <property type="molecule type" value="Genomic_DNA"/>
</dbReference>
<name>A0A9Q1CQA6_HOLLE</name>
<dbReference type="InterPro" id="IPR027417">
    <property type="entry name" value="P-loop_NTPase"/>
</dbReference>
<dbReference type="InterPro" id="IPR036179">
    <property type="entry name" value="Ig-like_dom_sf"/>
</dbReference>
<dbReference type="Pfam" id="PF05729">
    <property type="entry name" value="NACHT"/>
    <property type="match status" value="3"/>
</dbReference>
<evidence type="ECO:0000313" key="4">
    <source>
        <dbReference type="Proteomes" id="UP001152320"/>
    </source>
</evidence>
<gene>
    <name evidence="3" type="ORF">HOLleu_02407</name>
</gene>
<keyword evidence="1" id="KW-0472">Membrane</keyword>
<feature type="transmembrane region" description="Helical" evidence="1">
    <location>
        <begin position="449"/>
        <end position="467"/>
    </location>
</feature>
<protein>
    <submittedName>
        <fullName evidence="3">NLR family CARD domain-containing protein 4</fullName>
    </submittedName>
</protein>
<sequence length="2581" mass="297421">MVDDIPGMLLEDESAIFIENSEKSLLAIEPIVKYVEKHSTMELTCSNETISLIVWKKSDMPGDNFQVVSYAAYFENGFSKTNSNNLILQDDGTLLVHEIESHQEGLYGCIYENYYTGGIVVYELIVYGQPTDEKSSTSKIRLLWLMMIIIPLCMFFIVLWRLHIRRGKQRKKRRIRNNFHQGEGTPMISQITTQVETPSDLKSDFIRQLKTKYKYQYDAVQPIPYIRDRLYCVDRVFVEGGFEKLISKTNIEGLGNWEKIASYHDVTNISSSSTRTIIEGDPGYGKSTLTLQVAYDWCNCTVTSPLADVDILILLRLRQLGGVHSVFRAIKQFILPRDSQLSETEIQNILQQSKSTVFILDGFDEYPEEEKEDLNDIISTIRGEMFQENFVILTSRSFFLPKSYPPQSHRIRLTGFDSNARDAYIRKAVVGDDTKAAEKIKRSLQKNSVLQGLCQVPLFFVMFAHMTHESERFLKFKSVTSFFQYMITCFHSHMKNKMEDRNVKKIALYENDHASLDKVAFEGLSGKNQQIVWKKEDLIQRLGSEFYNQYRSIGILVEEEILDMTDRPGDIQYKTEVRFYHKLFCEWYAAYYLCREVVKHDTNLPKLLEYMNPFDLQYTYRFACGLNPDAGNKIIEYLRGIKDGDKFAVLCILEQSGNFDQIKETVQDLCSNYITIDNTDSLLLQGSIVQLLEIGSSNQRHVLLSDLSNGLKVDLQTESPKGVFMSYTITFTERNLTYVSFKEEHLWLTIHGLQRISSKVTFPSYMCVVQSRCLQAKKNLLKTLMKRKYNELTSAVQVIPSDSENLLPVNEFFVNCQLQCMVTKDKGKSSQQWEPMDSYLAIFTDSPSQCKRYVLEGKPGYGKSMLALRMSYDWCESITQSPLSGFDMFLLVQFTPGNISKSIYTELKRCVLPRDSPLSDIDIRSVLRECTSAVMVLDGLEFYAYEQIDEKRDVRQIIRGKMFKDIDVITACSFVPEDCAPGTNRIQLMGFDNGARDEYFRKMKLVDEEIGGEKIKQKLRDNPVFRNFINVPLFFTMFAHMSQKSNDFCVTKTYESAFTWLIECLHNHMKNQGNDYKGDEHFTIEKTNLGKVAFECLCGNDRPFVLEKDHIRKVLGRERFEQYLSLGIFLEGDIVKKSEKVKISSNRHRREVTFYHELFGKWYAAQYIAKHATGKESEQIATVLTRLSKDNLQHLYNFVGELNTAAIGSILRLIKGRKDYIQLSKLIILENIDDAGSIRDILKEVCATAFDFTTDQEEPLQASMIHLLKIASKAKTKRKAKEDEKETSPGGVHLTEIHSLSSFMYPAKETAMTSRMLGQQEDPQTDLKSDFIRQLKTKYKYQYDAVQPIPYIRDRLYCVDRVFVEGGFEKLISKTTIEGLGHWEKMASYHVVTNLSSSSTRTIIEGDPGYGKSTLTLQLVYDWCNCNVTSPLADVDILILLRLRQLGGVHSVFRAIKQFILPRDSQLSEKEIQNILQQSKSTVFILDGFDEYPEEETEDINDIINTIRGEMFQENFVILTSRSFFLPKSYPPQTHRIRLTGFDSNARDAYIRKAVVDDDKKSAEKIKRSLQKNSVLQGLCQVPLFFVMFAHMTHESEKFLRFKSVTSFFRYMITCFHSHMKNKMNDRNVKKIDLHENNHASLDKVAFEGLSGKNQQIVWKKEDLIKRLGSEFYIQYRSIGILVEEEILDITDRSGDIQYKTDVRFYHKLFCEWYAAHYLCREVVKHDTNLPKLLEYMNPFDLQYTYRFACGLNADAGNKIIEHLRGIKDGDKFAVLCILEQSGNFDQIKETVQDLCSNYITIDNTDSLLLQASIVQLLEIGSSNEIPVSFVWLKECFNSVDLSAGSILLKSELSIPALSTLTELVIGDRGRKFTNEELSNVITYSTMCSGLKSLRFCYLLMPQSIKKTLCSSLQTRKIQVFWCTDEGDFLLSHQSGKWEAYGTRSSKSFFEGNIPAKRNLLKTLMKRKYKELTSAVQVIPSDSENLLPVNDFFVNCQLQCMVTKDKDNSNQQWEPMDSYQAIFTDSPSKCKRYVLKGNPGYGKSMLALRMAYDWCEGITQSPLSEFNLFLLVQFTPGNISKSIYTKIKRCVLPRDSPLSDNDIRSVLLECTSAVMVLDGLDFYDYEQIDEKCDVRQIIRGKMFKDIEVITTCSFVPEDCAPGTNRIQLMGFGNGARDEYIRKVKLVDEETGGEKVKQELREHPVLKDFINVPLFFTMFALMSKEHNDFCEPKTYESSFTWLIECLHRHMKNQGNDYKGDKHFTTEKTDLDKVAFEGLCRNDRPFVFERDHICKVLGRKRFEQYLRLGIFLHGDIVKESKGVRRNSNQNQREVKFYHELFSKWYAARYIANYATGKDSEKIATVLTRLSKANLRHIYNFVGELNVDAVGSILRLVKSRNDYVQLSQLIVFENNDDVGRFTDIVEEVCPTEFEFTHNQEEPLQAAVIHLLKIASKAKISISCVSLYNCYSTVDLRGGNHLQLKSNLSIPVLTTLNRLTIREDGREITPEEFTGILQYSSKCLALKELWFCHCLLPASVQAESVSVLRSRNVEVIWWPRGCDGAWYQLNLQSCLWECVTGSFRQ</sequence>
<evidence type="ECO:0000313" key="3">
    <source>
        <dbReference type="EMBL" id="KAJ8049597.1"/>
    </source>
</evidence>
<feature type="transmembrane region" description="Helical" evidence="1">
    <location>
        <begin position="142"/>
        <end position="164"/>
    </location>
</feature>
<feature type="domain" description="NACHT" evidence="2">
    <location>
        <begin position="274"/>
        <end position="397"/>
    </location>
</feature>
<evidence type="ECO:0000256" key="1">
    <source>
        <dbReference type="SAM" id="Phobius"/>
    </source>
</evidence>
<dbReference type="PANTHER" id="PTHR46312">
    <property type="entry name" value="NACHT DOMAIN-CONTAINING PROTEIN"/>
    <property type="match status" value="1"/>
</dbReference>
<dbReference type="OrthoDB" id="120976at2759"/>
<keyword evidence="4" id="KW-1185">Reference proteome</keyword>
<dbReference type="Gene3D" id="3.40.50.300">
    <property type="entry name" value="P-loop containing nucleotide triphosphate hydrolases"/>
    <property type="match status" value="4"/>
</dbReference>